<evidence type="ECO:0000256" key="2">
    <source>
        <dbReference type="ARBA" id="ARBA00022723"/>
    </source>
</evidence>
<feature type="region of interest" description="Disordered" evidence="9">
    <location>
        <begin position="2666"/>
        <end position="2691"/>
    </location>
</feature>
<dbReference type="Pfam" id="PF07533">
    <property type="entry name" value="BRK"/>
    <property type="match status" value="1"/>
</dbReference>
<evidence type="ECO:0000256" key="8">
    <source>
        <dbReference type="PROSITE-ProRule" id="PRU00146"/>
    </source>
</evidence>
<feature type="compositionally biased region" description="Basic residues" evidence="9">
    <location>
        <begin position="2068"/>
        <end position="2105"/>
    </location>
</feature>
<dbReference type="PROSITE" id="PS01359">
    <property type="entry name" value="ZF_PHD_1"/>
    <property type="match status" value="1"/>
</dbReference>
<feature type="region of interest" description="Disordered" evidence="9">
    <location>
        <begin position="2469"/>
        <end position="2499"/>
    </location>
</feature>
<dbReference type="CDD" id="cd22581">
    <property type="entry name" value="SPOC_PPS-like"/>
    <property type="match status" value="1"/>
</dbReference>
<dbReference type="SUPFAM" id="SSF57903">
    <property type="entry name" value="FYVE/PHD zinc finger"/>
    <property type="match status" value="1"/>
</dbReference>
<dbReference type="Pfam" id="PF07744">
    <property type="entry name" value="SPOC"/>
    <property type="match status" value="1"/>
</dbReference>
<feature type="compositionally biased region" description="Basic residues" evidence="9">
    <location>
        <begin position="146"/>
        <end position="170"/>
    </location>
</feature>
<feature type="compositionally biased region" description="Basic and acidic residues" evidence="9">
    <location>
        <begin position="2129"/>
        <end position="2149"/>
    </location>
</feature>
<feature type="compositionally biased region" description="Acidic residues" evidence="9">
    <location>
        <begin position="326"/>
        <end position="342"/>
    </location>
</feature>
<dbReference type="Gene3D" id="3.30.40.10">
    <property type="entry name" value="Zinc/RING finger domain, C3HC4 (zinc finger)"/>
    <property type="match status" value="1"/>
</dbReference>
<feature type="region of interest" description="Disordered" evidence="9">
    <location>
        <begin position="1171"/>
        <end position="1199"/>
    </location>
</feature>
<feature type="compositionally biased region" description="Basic and acidic residues" evidence="9">
    <location>
        <begin position="2042"/>
        <end position="2067"/>
    </location>
</feature>
<keyword evidence="13" id="KW-1185">Reference proteome</keyword>
<evidence type="ECO:0000259" key="10">
    <source>
        <dbReference type="PROSITE" id="PS50016"/>
    </source>
</evidence>
<dbReference type="InterPro" id="IPR037259">
    <property type="entry name" value="BRK_sf"/>
</dbReference>
<dbReference type="EMBL" id="CCAG010012761">
    <property type="status" value="NOT_ANNOTATED_CDS"/>
    <property type="molecule type" value="Genomic_DNA"/>
</dbReference>
<feature type="region of interest" description="Disordered" evidence="9">
    <location>
        <begin position="1692"/>
        <end position="1813"/>
    </location>
</feature>
<feature type="compositionally biased region" description="Polar residues" evidence="9">
    <location>
        <begin position="52"/>
        <end position="66"/>
    </location>
</feature>
<reference evidence="12" key="1">
    <citation type="submission" date="2020-05" db="UniProtKB">
        <authorList>
            <consortium name="EnsemblMetazoa"/>
        </authorList>
    </citation>
    <scope>IDENTIFICATION</scope>
    <source>
        <strain evidence="12">Yale</strain>
    </source>
</reference>
<dbReference type="InterPro" id="IPR013083">
    <property type="entry name" value="Znf_RING/FYVE/PHD"/>
</dbReference>
<evidence type="ECO:0000256" key="7">
    <source>
        <dbReference type="ARBA" id="ARBA00023242"/>
    </source>
</evidence>
<dbReference type="InterPro" id="IPR012921">
    <property type="entry name" value="SPOC_C"/>
</dbReference>
<evidence type="ECO:0000256" key="3">
    <source>
        <dbReference type="ARBA" id="ARBA00022771"/>
    </source>
</evidence>
<feature type="compositionally biased region" description="Low complexity" evidence="9">
    <location>
        <begin position="2150"/>
        <end position="2159"/>
    </location>
</feature>
<feature type="compositionally biased region" description="Polar residues" evidence="9">
    <location>
        <begin position="1694"/>
        <end position="1703"/>
    </location>
</feature>
<name>A0A1B0GF50_GLOMM</name>
<feature type="region of interest" description="Disordered" evidence="9">
    <location>
        <begin position="2527"/>
        <end position="2547"/>
    </location>
</feature>
<dbReference type="InterPro" id="IPR003618">
    <property type="entry name" value="TFIIS_cen_dom"/>
</dbReference>
<dbReference type="SMART" id="SM00510">
    <property type="entry name" value="TFS2M"/>
    <property type="match status" value="1"/>
</dbReference>
<comment type="subcellular location">
    <subcellularLocation>
        <location evidence="1">Nucleus</location>
    </subcellularLocation>
</comment>
<feature type="region of interest" description="Disordered" evidence="9">
    <location>
        <begin position="2042"/>
        <end position="2116"/>
    </location>
</feature>
<feature type="region of interest" description="Disordered" evidence="9">
    <location>
        <begin position="2704"/>
        <end position="2727"/>
    </location>
</feature>
<feature type="compositionally biased region" description="Basic and acidic residues" evidence="9">
    <location>
        <begin position="1268"/>
        <end position="1277"/>
    </location>
</feature>
<feature type="compositionally biased region" description="Basic and acidic residues" evidence="9">
    <location>
        <begin position="72"/>
        <end position="85"/>
    </location>
</feature>
<dbReference type="CDD" id="cd15552">
    <property type="entry name" value="PHD_PHF3_like"/>
    <property type="match status" value="1"/>
</dbReference>
<evidence type="ECO:0000256" key="4">
    <source>
        <dbReference type="ARBA" id="ARBA00022833"/>
    </source>
</evidence>
<dbReference type="GO" id="GO:0008270">
    <property type="term" value="F:zinc ion binding"/>
    <property type="evidence" value="ECO:0007669"/>
    <property type="project" value="UniProtKB-KW"/>
</dbReference>
<dbReference type="STRING" id="37546.A0A1B0GF50"/>
<keyword evidence="3 8" id="KW-0863">Zinc-finger</keyword>
<dbReference type="PhylomeDB" id="A0A1B0GF50"/>
<feature type="region of interest" description="Disordered" evidence="9">
    <location>
        <begin position="2001"/>
        <end position="2024"/>
    </location>
</feature>
<dbReference type="InterPro" id="IPR011011">
    <property type="entry name" value="Znf_FYVE_PHD"/>
</dbReference>
<dbReference type="PANTHER" id="PTHR11477:SF51">
    <property type="entry name" value="PROTEIN PARTNER OF SNF, ISOFORM B"/>
    <property type="match status" value="1"/>
</dbReference>
<feature type="region of interest" description="Disordered" evidence="9">
    <location>
        <begin position="1593"/>
        <end position="1621"/>
    </location>
</feature>
<feature type="region of interest" description="Disordered" evidence="9">
    <location>
        <begin position="2129"/>
        <end position="2189"/>
    </location>
</feature>
<evidence type="ECO:0008006" key="14">
    <source>
        <dbReference type="Google" id="ProtNLM"/>
    </source>
</evidence>
<dbReference type="InterPro" id="IPR001965">
    <property type="entry name" value="Znf_PHD"/>
</dbReference>
<keyword evidence="2" id="KW-0479">Metal-binding</keyword>
<organism evidence="12 13">
    <name type="scientific">Glossina morsitans morsitans</name>
    <name type="common">Savannah tsetse fly</name>
    <dbReference type="NCBI Taxonomy" id="37546"/>
    <lineage>
        <taxon>Eukaryota</taxon>
        <taxon>Metazoa</taxon>
        <taxon>Ecdysozoa</taxon>
        <taxon>Arthropoda</taxon>
        <taxon>Hexapoda</taxon>
        <taxon>Insecta</taxon>
        <taxon>Pterygota</taxon>
        <taxon>Neoptera</taxon>
        <taxon>Endopterygota</taxon>
        <taxon>Diptera</taxon>
        <taxon>Brachycera</taxon>
        <taxon>Muscomorpha</taxon>
        <taxon>Hippoboscoidea</taxon>
        <taxon>Glossinidae</taxon>
        <taxon>Glossina</taxon>
    </lineage>
</organism>
<dbReference type="PANTHER" id="PTHR11477">
    <property type="entry name" value="TRANSCRIPTION FACTOR S-II ZINC FINGER DOMAIN-CONTAINING PROTEIN"/>
    <property type="match status" value="1"/>
</dbReference>
<dbReference type="InterPro" id="IPR006576">
    <property type="entry name" value="BRK_domain"/>
</dbReference>
<feature type="compositionally biased region" description="Basic residues" evidence="9">
    <location>
        <begin position="368"/>
        <end position="381"/>
    </location>
</feature>
<dbReference type="GO" id="GO:0005634">
    <property type="term" value="C:nucleus"/>
    <property type="evidence" value="ECO:0007669"/>
    <property type="project" value="UniProtKB-SubCell"/>
</dbReference>
<feature type="compositionally biased region" description="Polar residues" evidence="9">
    <location>
        <begin position="2234"/>
        <end position="2280"/>
    </location>
</feature>
<accession>A0A1B0GF50</accession>
<feature type="compositionally biased region" description="Basic and acidic residues" evidence="9">
    <location>
        <begin position="1773"/>
        <end position="1792"/>
    </location>
</feature>
<dbReference type="Gene3D" id="1.10.472.30">
    <property type="entry name" value="Transcription elongation factor S-II, central domain"/>
    <property type="match status" value="1"/>
</dbReference>
<evidence type="ECO:0000256" key="9">
    <source>
        <dbReference type="SAM" id="MobiDB-lite"/>
    </source>
</evidence>
<feature type="region of interest" description="Disordered" evidence="9">
    <location>
        <begin position="1211"/>
        <end position="1239"/>
    </location>
</feature>
<feature type="compositionally biased region" description="Acidic residues" evidence="9">
    <location>
        <begin position="86"/>
        <end position="97"/>
    </location>
</feature>
<dbReference type="EnsemblMetazoa" id="GMOY011921-RA">
    <property type="protein sequence ID" value="GMOY011921-PA"/>
    <property type="gene ID" value="GMOY011921"/>
</dbReference>
<feature type="compositionally biased region" description="Low complexity" evidence="9">
    <location>
        <begin position="2001"/>
        <end position="2012"/>
    </location>
</feature>
<dbReference type="PROSITE" id="PS50016">
    <property type="entry name" value="ZF_PHD_2"/>
    <property type="match status" value="1"/>
</dbReference>
<keyword evidence="6" id="KW-0804">Transcription</keyword>
<feature type="compositionally biased region" description="Polar residues" evidence="9">
    <location>
        <begin position="1227"/>
        <end position="1239"/>
    </location>
</feature>
<feature type="compositionally biased region" description="Low complexity" evidence="9">
    <location>
        <begin position="1796"/>
        <end position="1811"/>
    </location>
</feature>
<dbReference type="InterPro" id="IPR036575">
    <property type="entry name" value="TFIIS_cen_dom_sf"/>
</dbReference>
<dbReference type="SUPFAM" id="SSF46942">
    <property type="entry name" value="Elongation factor TFIIS domain 2"/>
    <property type="match status" value="1"/>
</dbReference>
<evidence type="ECO:0000256" key="5">
    <source>
        <dbReference type="ARBA" id="ARBA00023015"/>
    </source>
</evidence>
<feature type="compositionally biased region" description="Basic and acidic residues" evidence="9">
    <location>
        <begin position="2106"/>
        <end position="2116"/>
    </location>
</feature>
<feature type="region of interest" description="Disordered" evidence="9">
    <location>
        <begin position="1251"/>
        <end position="1322"/>
    </location>
</feature>
<feature type="compositionally biased region" description="Basic and acidic residues" evidence="9">
    <location>
        <begin position="98"/>
        <end position="109"/>
    </location>
</feature>
<dbReference type="PROSITE" id="PS51321">
    <property type="entry name" value="TFIIS_CENTRAL"/>
    <property type="match status" value="1"/>
</dbReference>
<keyword evidence="5" id="KW-0805">Transcription regulation</keyword>
<feature type="compositionally biased region" description="Polar residues" evidence="9">
    <location>
        <begin position="1171"/>
        <end position="1191"/>
    </location>
</feature>
<dbReference type="SMART" id="SM00249">
    <property type="entry name" value="PHD"/>
    <property type="match status" value="1"/>
</dbReference>
<dbReference type="GO" id="GO:0006351">
    <property type="term" value="P:DNA-templated transcription"/>
    <property type="evidence" value="ECO:0007669"/>
    <property type="project" value="InterPro"/>
</dbReference>
<keyword evidence="4" id="KW-0862">Zinc</keyword>
<feature type="region of interest" description="Disordered" evidence="9">
    <location>
        <begin position="2224"/>
        <end position="2287"/>
    </location>
</feature>
<evidence type="ECO:0000313" key="12">
    <source>
        <dbReference type="EnsemblMetazoa" id="GMOY011921-PA"/>
    </source>
</evidence>
<feature type="compositionally biased region" description="Polar residues" evidence="9">
    <location>
        <begin position="1719"/>
        <end position="1742"/>
    </location>
</feature>
<dbReference type="Pfam" id="PF00628">
    <property type="entry name" value="PHD"/>
    <property type="match status" value="1"/>
</dbReference>
<feature type="compositionally biased region" description="Low complexity" evidence="9">
    <location>
        <begin position="1254"/>
        <end position="1266"/>
    </location>
</feature>
<dbReference type="VEuPathDB" id="VectorBase:GMOY011921"/>
<dbReference type="Gene3D" id="3.40.5.120">
    <property type="match status" value="1"/>
</dbReference>
<evidence type="ECO:0000313" key="13">
    <source>
        <dbReference type="Proteomes" id="UP000092444"/>
    </source>
</evidence>
<sequence>MSSSMFIESSSLSKDVDDFHSADSNLVVVYGKKGISFDEKGLENLMEEKKISSISVIRLTSPTPSMENEEAEAAKLEEMLRRQELGSDEGSEGEENEGNNHDADEEKCNSDVVDNSNDEEEDKQTNEESDNEGGSSDEKQRENKNKVKKKPKRRGRIPNALKLKKLRPKPPKRERPEIVGLRVEEFYPPEDASEIIKEALKKAGLSSFKRNNEEYQFQLLVIKNDHCYTPFTSPTQMKAKLAADKLENEKQASLRKTGGPQSSAAKQLLTRKKIANSGMPFKTLSAISTKEKLNSTGAIKFKKDLKDRKPITEDDFDKTEDGAFSSDDEQANNDEIIDDENEFTTSDESAETDNDRDSDLDFDVNNRNGRKRKVKPGRNSKRNTGVVKATQKHRRFHNQDEPEELPAKSNPTHVSIVPNLRIKPNNSKTISDHSRITVRSTAAKVMHSGGAATTTTTASRATILSNVSSNDKSLLDNNKLIPNKTVTLSSEGHCTTSNNTAKTSTNDTNAVHKSATNPQKIINTSNNQTKESVAPLIVAAPSKTPLLASSDDALPDDILQHVAELAEDSKSIQDVIEKQVSRSAAIDAEEPISVGASNIKSSLPEEVLQREVAFVTTTAATTSGQAALPNADNKSLLDDNKTVIMPSESKRVTANTITSLNANNGKDLLELATTSQPSISTNTTEQTKQTTDMVAVAVAAKSPLLTSPDDGLPDDILQHVVELMEDDKSLQEAVEKQVFDNAVMDTEETISVDTNNIKSSTPAKILHADGVPTTTIAADVSAASLPNANISNKSLLNDNKFITNEIVTLSSELNCSTMNTSANTTASNEDSLHKLTLTPQTTPNVSFISQTKRSVSPVTVAPASKTTMWSGDSTVGDIDISSAPLLASPDDDLPDDILQHVVELMEDDKSLQEAVEKQVFDNAVMDTEETISVDTNNIKSSTPAKILHADGVPTTTIAADVSAASLPNANISNKSLLNDNKFITNEIVTLSSELNCSTMNTSANTTASNEDSLHKLTLTPQTTPNVSFISQTKRSVSPVTVAPASKTTMWSGDSTVGDIDISSAPLLASPDDDLPDDILQHVVELMEDDKSLQEAVEKQVFGSAVMDVEESISADISNIKTPVSNPPPLAPISSNQSFKHNNAIHSSMTQASKGTPNTFKSIIQMAITNVPTSSMPTTPTQRSAALQSPKSSPLARKEPIQIVRGNGRVITLPPIEAPNTRAKRRAQTQPYQSQGSNLNATTTVIINDSSLDGSQQSNASASSTSTVFEKKAFDTQNRKRISKENTIGANQRASRKASVKKATGNKANKQQTDSTESEIDDDDDPNKLWCICRQPHNNRFMICCDVCEDWFHGTCVNITKAMGLEMEQKGIDWTCPKCIKKQEERVQPKITDMLSKKVIPQIQTVATPLPTSTVTSTDMSVICSSINTAPSTTFSANIVEPKVSFQTIDTSKIKRLPARQFIAVKDLSGGIRKSIIVSSPTTNPKEVLVTSSGQHVSPLTSPLKGFISVKQQPKANNPLPQPQHNIRVQKIIQAIVTSATQSTRISNTIVTTAPRKQPTTFCIVCKRAARANSIYCSDDCIRKHAQSALNTLTAKTQTEPPGPSGSSSSSKQSADDKMKKKSKGLFEDLLSMADRKPKVERVSVFERKSGRILTGVSAPTTLNLKKWLQDNPTFEVVQPGSSQALDIEKRQKQRSLQTTSAHTISPPPLKLSTMYAQKPDTSTITSELQTRPSTPQIKSLKTISDYIKASSSSPSPRPSTPKQLQKYPQHPSIRADKIIKTPEDKLAKEKPAKRPSSQGEGSSNASISSSKLDSEPIRLNVRRTLKEQLLQRMHEELKAFSDNEQTNKTRRMPKLSTEEINEFAKATEIEMYNYFSRDTGNKYRAKYRSLIFNIKDRKNQTLFAKICGKLLEPKQLVRMSPEEMASQELAQWRENEAKHQLEMIKKSELDLLSCAKNYVLKTHKGEEVIEDKSAAGYTNLDLTIPVEDVVSALTQSSVSSSIEAIEEVSPSAVRKEQSEVDSSLVTRIESNSPLLQFDKVKVDEKLKPSTHNKEKEKDKIRERDHEKRPKSKDRHRDKSRSRKRSRSHSRSRSRSREREKRHKSSHKDERRDREERGRDRFIKDRFRDHTERDSHCDNHDKRISSDKKSSSAARPVSSSTTNKDRYREIATNSSSTAIVSTSKKQAPTQNYQPAYANVTKPMGGFSLIDQILESTKTVEEAANLITDKERENNSKSSTSSLPGQPITSSNVDSFQKNQLTKSSNSLTTESDQEPTSTVSIPTPPHDPYIRFNAADSPNFQGNIMRYNTNLWSGNLNMIDVASFQIILQPILGNCTNLSKIMPNELDVVGRISPDTVWDYISKIKKSPNKEIIIIRLIPANESETSAYTILYQYLENRNRLGVIKTTSSQLKDFYIYPLGAGKYMPSVLRPVEHVEFYEDPCRPDILVGIIIRVVGKRIQPIAVAPSTSMTNKIAPRSNEREADSFTPPGSPKYVKKRRQSTVQKADDIDIDAIIKAPIVAKTQKAAVNDADEPYSPGGSSDDDDIPLMPVKLPAANPGEIAPSSSDDDLKRKMDEINRQIAAQEMEIAGLLTGEPTAFAATSATSNVLANISIPSNLSQILASINIKPAVAAGEPQPPPPPLIGSLIKSKTHVSAETVGVEEYNPTETLNKNDEPNDKPTATTVSSKSSRLAQLSEAELLSMVPDDIIIEKTPAPESYDEEPPPPGV</sequence>
<keyword evidence="7" id="KW-0539">Nucleus</keyword>
<feature type="domain" description="PHD-type" evidence="10">
    <location>
        <begin position="1327"/>
        <end position="1381"/>
    </location>
</feature>
<protein>
    <recommendedName>
        <fullName evidence="14">PHD-type domain-containing protein</fullName>
    </recommendedName>
</protein>
<feature type="region of interest" description="Disordered" evidence="9">
    <location>
        <begin position="312"/>
        <end position="414"/>
    </location>
</feature>
<feature type="compositionally biased region" description="Basic and acidic residues" evidence="9">
    <location>
        <begin position="136"/>
        <end position="145"/>
    </location>
</feature>
<feature type="region of interest" description="Disordered" evidence="9">
    <location>
        <begin position="50"/>
        <end position="176"/>
    </location>
</feature>
<feature type="compositionally biased region" description="Polar residues" evidence="9">
    <location>
        <begin position="2679"/>
        <end position="2691"/>
    </location>
</feature>
<dbReference type="SUPFAM" id="SSF160481">
    <property type="entry name" value="BRK domain-like"/>
    <property type="match status" value="1"/>
</dbReference>
<dbReference type="InterPro" id="IPR019787">
    <property type="entry name" value="Znf_PHD-finger"/>
</dbReference>
<dbReference type="Pfam" id="PF07500">
    <property type="entry name" value="TFIIS_M"/>
    <property type="match status" value="1"/>
</dbReference>
<feature type="domain" description="TFIIS central" evidence="11">
    <location>
        <begin position="1817"/>
        <end position="1952"/>
    </location>
</feature>
<feature type="compositionally biased region" description="Polar residues" evidence="9">
    <location>
        <begin position="2170"/>
        <end position="2189"/>
    </location>
</feature>
<evidence type="ECO:0000256" key="6">
    <source>
        <dbReference type="ARBA" id="ARBA00023163"/>
    </source>
</evidence>
<evidence type="ECO:0000259" key="11">
    <source>
        <dbReference type="PROSITE" id="PS51321"/>
    </source>
</evidence>
<proteinExistence type="predicted"/>
<evidence type="ECO:0000256" key="1">
    <source>
        <dbReference type="ARBA" id="ARBA00004123"/>
    </source>
</evidence>
<feature type="compositionally biased region" description="Acidic residues" evidence="9">
    <location>
        <begin position="2717"/>
        <end position="2727"/>
    </location>
</feature>
<dbReference type="SMART" id="SM00592">
    <property type="entry name" value="BRK"/>
    <property type="match status" value="1"/>
</dbReference>
<dbReference type="InterPro" id="IPR019786">
    <property type="entry name" value="Zinc_finger_PHD-type_CS"/>
</dbReference>
<feature type="compositionally biased region" description="Acidic residues" evidence="9">
    <location>
        <begin position="116"/>
        <end position="131"/>
    </location>
</feature>
<dbReference type="Proteomes" id="UP000092444">
    <property type="component" value="Unassembled WGS sequence"/>
</dbReference>